<name>A0A9J7L278_BRAFL</name>
<dbReference type="PANTHER" id="PTHR13031:SF0">
    <property type="entry name" value="RIBONUCLEASE P PROTEIN SUBUNIT P30"/>
    <property type="match status" value="1"/>
</dbReference>
<comment type="subcellular location">
    <subcellularLocation>
        <location evidence="1">Nucleus</location>
    </subcellularLocation>
</comment>
<accession>A0A9J7L278</accession>
<feature type="compositionally biased region" description="Basic residues" evidence="4">
    <location>
        <begin position="297"/>
        <end position="308"/>
    </location>
</feature>
<dbReference type="Proteomes" id="UP000001554">
    <property type="component" value="Chromosome 4"/>
</dbReference>
<gene>
    <name evidence="6" type="primary">LOC118414223</name>
</gene>
<feature type="compositionally biased region" description="Basic and acidic residues" evidence="4">
    <location>
        <begin position="276"/>
        <end position="296"/>
    </location>
</feature>
<dbReference type="Pfam" id="PF01876">
    <property type="entry name" value="RNase_P_p30"/>
    <property type="match status" value="1"/>
</dbReference>
<dbReference type="AlphaFoldDB" id="A0A9J7L278"/>
<reference evidence="6" key="2">
    <citation type="submission" date="2025-08" db="UniProtKB">
        <authorList>
            <consortium name="RefSeq"/>
        </authorList>
    </citation>
    <scope>IDENTIFICATION</scope>
    <source>
        <strain evidence="6">S238N-H82</strain>
        <tissue evidence="6">Testes</tissue>
    </source>
</reference>
<dbReference type="SUPFAM" id="SSF89550">
    <property type="entry name" value="PHP domain-like"/>
    <property type="match status" value="1"/>
</dbReference>
<evidence type="ECO:0000313" key="6">
    <source>
        <dbReference type="RefSeq" id="XP_035674003.1"/>
    </source>
</evidence>
<evidence type="ECO:0000256" key="3">
    <source>
        <dbReference type="ARBA" id="ARBA00022694"/>
    </source>
</evidence>
<dbReference type="InterPro" id="IPR002738">
    <property type="entry name" value="RNase_P_p30"/>
</dbReference>
<keyword evidence="5" id="KW-1185">Reference proteome</keyword>
<evidence type="ECO:0000256" key="2">
    <source>
        <dbReference type="ARBA" id="ARBA00007331"/>
    </source>
</evidence>
<sequence>MRNSEKNKMARFCDFNVPYSENTENLRQIVEMAIKLGYESVALNCTVTPGTTKGQAVVPPPPKPVELSEATLAPFMVQGKAFQQLTRLTAIIETHEQKYKVNPNNSTITAYDILAVQPLNLKMFEAACKELEVDIISLDMTQKLPFFLRLTPIKRAIARGVHFEIVYAPAIRDSTLRRYVISNATDLMTFCKGKNIVLSSQAEKAIELRGPHDVANLGVLFGMNQAQAKDAVSINCRSALLHAETRGSAVGVISIERIMKQTPGVISVERIPSASTDKRALEKDSGEGQDREDPPGKKPKLVAKKKIK</sequence>
<keyword evidence="3" id="KW-0819">tRNA processing</keyword>
<feature type="region of interest" description="Disordered" evidence="4">
    <location>
        <begin position="270"/>
        <end position="308"/>
    </location>
</feature>
<protein>
    <submittedName>
        <fullName evidence="6">Ribonuclease P protein subunit p30-like</fullName>
    </submittedName>
</protein>
<dbReference type="OrthoDB" id="17948at2759"/>
<dbReference type="OMA" id="CYGPGIT"/>
<reference evidence="5" key="1">
    <citation type="journal article" date="2020" name="Nat. Ecol. Evol.">
        <title>Deeply conserved synteny resolves early events in vertebrate evolution.</title>
        <authorList>
            <person name="Simakov O."/>
            <person name="Marletaz F."/>
            <person name="Yue J.X."/>
            <person name="O'Connell B."/>
            <person name="Jenkins J."/>
            <person name="Brandt A."/>
            <person name="Calef R."/>
            <person name="Tung C.H."/>
            <person name="Huang T.K."/>
            <person name="Schmutz J."/>
            <person name="Satoh N."/>
            <person name="Yu J.K."/>
            <person name="Putnam N.H."/>
            <person name="Green R.E."/>
            <person name="Rokhsar D.S."/>
        </authorList>
    </citation>
    <scope>NUCLEOTIDE SEQUENCE [LARGE SCALE GENOMIC DNA]</scope>
    <source>
        <strain evidence="5">S238N-H82</strain>
    </source>
</reference>
<dbReference type="GO" id="GO:0005655">
    <property type="term" value="C:nucleolar ribonuclease P complex"/>
    <property type="evidence" value="ECO:0000318"/>
    <property type="project" value="GO_Central"/>
</dbReference>
<dbReference type="GeneID" id="118414223"/>
<organism evidence="5 6">
    <name type="scientific">Branchiostoma floridae</name>
    <name type="common">Florida lancelet</name>
    <name type="synonym">Amphioxus</name>
    <dbReference type="NCBI Taxonomy" id="7739"/>
    <lineage>
        <taxon>Eukaryota</taxon>
        <taxon>Metazoa</taxon>
        <taxon>Chordata</taxon>
        <taxon>Cephalochordata</taxon>
        <taxon>Leptocardii</taxon>
        <taxon>Amphioxiformes</taxon>
        <taxon>Branchiostomatidae</taxon>
        <taxon>Branchiostoma</taxon>
    </lineage>
</organism>
<dbReference type="PANTHER" id="PTHR13031">
    <property type="entry name" value="RIBONUCLEASE P SUBUNIT P30"/>
    <property type="match status" value="1"/>
</dbReference>
<dbReference type="KEGG" id="bfo:118414223"/>
<dbReference type="Gene3D" id="3.20.20.140">
    <property type="entry name" value="Metal-dependent hydrolases"/>
    <property type="match status" value="1"/>
</dbReference>
<dbReference type="InterPro" id="IPR016195">
    <property type="entry name" value="Pol/histidinol_Pase-like"/>
</dbReference>
<dbReference type="GO" id="GO:0003723">
    <property type="term" value="F:RNA binding"/>
    <property type="evidence" value="ECO:0000318"/>
    <property type="project" value="GO_Central"/>
</dbReference>
<evidence type="ECO:0000256" key="1">
    <source>
        <dbReference type="ARBA" id="ARBA00004123"/>
    </source>
</evidence>
<dbReference type="GO" id="GO:0008033">
    <property type="term" value="P:tRNA processing"/>
    <property type="evidence" value="ECO:0000318"/>
    <property type="project" value="GO_Central"/>
</dbReference>
<comment type="similarity">
    <text evidence="2">Belongs to the eukaryotic/archaeal RNase P protein component 3 family.</text>
</comment>
<evidence type="ECO:0000313" key="5">
    <source>
        <dbReference type="Proteomes" id="UP000001554"/>
    </source>
</evidence>
<evidence type="ECO:0000256" key="4">
    <source>
        <dbReference type="SAM" id="MobiDB-lite"/>
    </source>
</evidence>
<dbReference type="RefSeq" id="XP_035674003.1">
    <property type="nucleotide sequence ID" value="XM_035818110.1"/>
</dbReference>
<proteinExistence type="inferred from homology"/>